<gene>
    <name evidence="1" type="ORF">METZ01_LOCUS492096</name>
</gene>
<feature type="non-terminal residue" evidence="1">
    <location>
        <position position="1"/>
    </location>
</feature>
<accession>A0A383D438</accession>
<evidence type="ECO:0008006" key="2">
    <source>
        <dbReference type="Google" id="ProtNLM"/>
    </source>
</evidence>
<dbReference type="EMBL" id="UINC01214143">
    <property type="protein sequence ID" value="SVE39242.1"/>
    <property type="molecule type" value="Genomic_DNA"/>
</dbReference>
<organism evidence="1">
    <name type="scientific">marine metagenome</name>
    <dbReference type="NCBI Taxonomy" id="408172"/>
    <lineage>
        <taxon>unclassified sequences</taxon>
        <taxon>metagenomes</taxon>
        <taxon>ecological metagenomes</taxon>
    </lineage>
</organism>
<dbReference type="AlphaFoldDB" id="A0A383D438"/>
<name>A0A383D438_9ZZZZ</name>
<dbReference type="PANTHER" id="PTHR42754">
    <property type="entry name" value="ENDOGLUCANASE"/>
    <property type="match status" value="1"/>
</dbReference>
<proteinExistence type="predicted"/>
<protein>
    <recommendedName>
        <fullName evidence="2">Bulb-type lectin domain-containing protein</fullName>
    </recommendedName>
</protein>
<sequence>PSDVWLINVDASGDTSWSTTFDIDAYDYPEAVLQTIDGGFAIAGYSTDNEGDSTGSWLIKTDDSGQQTWIQNLSDQSAIHSMVETDDGSFLLTGEISSESNIQAWLLKMDQTGGIIWENTFGGDNHEFSISVEQTSDDGFVMVGTTNSYATGNDVLHIKTDPSGNILP</sequence>
<dbReference type="InterPro" id="IPR011047">
    <property type="entry name" value="Quinoprotein_ADH-like_sf"/>
</dbReference>
<dbReference type="SUPFAM" id="SSF50998">
    <property type="entry name" value="Quinoprotein alcohol dehydrogenase-like"/>
    <property type="match status" value="1"/>
</dbReference>
<evidence type="ECO:0000313" key="1">
    <source>
        <dbReference type="EMBL" id="SVE39242.1"/>
    </source>
</evidence>
<dbReference type="PANTHER" id="PTHR42754:SF1">
    <property type="entry name" value="LIPOPROTEIN"/>
    <property type="match status" value="1"/>
</dbReference>
<reference evidence="1" key="1">
    <citation type="submission" date="2018-05" db="EMBL/GenBank/DDBJ databases">
        <authorList>
            <person name="Lanie J.A."/>
            <person name="Ng W.-L."/>
            <person name="Kazmierczak K.M."/>
            <person name="Andrzejewski T.M."/>
            <person name="Davidsen T.M."/>
            <person name="Wayne K.J."/>
            <person name="Tettelin H."/>
            <person name="Glass J.I."/>
            <person name="Rusch D."/>
            <person name="Podicherti R."/>
            <person name="Tsui H.-C.T."/>
            <person name="Winkler M.E."/>
        </authorList>
    </citation>
    <scope>NUCLEOTIDE SEQUENCE</scope>
</reference>